<proteinExistence type="predicted"/>
<dbReference type="AlphaFoldDB" id="A0A7N0VMF7"/>
<evidence type="ECO:0000313" key="2">
    <source>
        <dbReference type="Proteomes" id="UP000594263"/>
    </source>
</evidence>
<organism evidence="1 2">
    <name type="scientific">Kalanchoe fedtschenkoi</name>
    <name type="common">Lavender scallops</name>
    <name type="synonym">South American air plant</name>
    <dbReference type="NCBI Taxonomy" id="63787"/>
    <lineage>
        <taxon>Eukaryota</taxon>
        <taxon>Viridiplantae</taxon>
        <taxon>Streptophyta</taxon>
        <taxon>Embryophyta</taxon>
        <taxon>Tracheophyta</taxon>
        <taxon>Spermatophyta</taxon>
        <taxon>Magnoliopsida</taxon>
        <taxon>eudicotyledons</taxon>
        <taxon>Gunneridae</taxon>
        <taxon>Pentapetalae</taxon>
        <taxon>Saxifragales</taxon>
        <taxon>Crassulaceae</taxon>
        <taxon>Kalanchoe</taxon>
    </lineage>
</organism>
<reference evidence="1" key="1">
    <citation type="submission" date="2021-01" db="UniProtKB">
        <authorList>
            <consortium name="EnsemblPlants"/>
        </authorList>
    </citation>
    <scope>IDENTIFICATION</scope>
</reference>
<dbReference type="Proteomes" id="UP000594263">
    <property type="component" value="Unplaced"/>
</dbReference>
<dbReference type="EnsemblPlants" id="Kaladp1156s0006.1.v1.1">
    <property type="protein sequence ID" value="Kaladp1156s0006.1.v1.1"/>
    <property type="gene ID" value="Kaladp1156s0006.v1.1"/>
</dbReference>
<sequence>MAPGMRIVFGLLTFVTVGMILGASFQLALIRKLEDSYGDGFLSDTRKIQYDKNPDRLHLSKGLLNSSVHLIIIVTMY</sequence>
<evidence type="ECO:0000313" key="1">
    <source>
        <dbReference type="EnsemblPlants" id="Kaladp1156s0006.1.v1.1"/>
    </source>
</evidence>
<keyword evidence="2" id="KW-1185">Reference proteome</keyword>
<dbReference type="Gramene" id="Kaladp1156s0006.1.v1.1">
    <property type="protein sequence ID" value="Kaladp1156s0006.1.v1.1"/>
    <property type="gene ID" value="Kaladp1156s0006.v1.1"/>
</dbReference>
<name>A0A7N0VMF7_KALFE</name>
<accession>A0A7N0VMF7</accession>
<protein>
    <submittedName>
        <fullName evidence="1">Uncharacterized protein</fullName>
    </submittedName>
</protein>